<dbReference type="Gene3D" id="1.10.510.10">
    <property type="entry name" value="Transferase(Phosphotransferase) domain 1"/>
    <property type="match status" value="1"/>
</dbReference>
<evidence type="ECO:0000256" key="5">
    <source>
        <dbReference type="ARBA" id="ARBA00022737"/>
    </source>
</evidence>
<dbReference type="InterPro" id="IPR045210">
    <property type="entry name" value="RING-Ubox_PUB"/>
</dbReference>
<comment type="catalytic activity">
    <reaction evidence="1">
        <text>S-ubiquitinyl-[E2 ubiquitin-conjugating enzyme]-L-cysteine + [acceptor protein]-L-lysine = [E2 ubiquitin-conjugating enzyme]-L-cysteine + N(6)-ubiquitinyl-[acceptor protein]-L-lysine.</text>
        <dbReference type="EC" id="2.3.2.27"/>
    </reaction>
</comment>
<dbReference type="InterPro" id="IPR008271">
    <property type="entry name" value="Ser/Thr_kinase_AS"/>
</dbReference>
<keyword evidence="3" id="KW-0723">Serine/threonine-protein kinase</keyword>
<evidence type="ECO:0000256" key="13">
    <source>
        <dbReference type="SAM" id="MobiDB-lite"/>
    </source>
</evidence>
<feature type="domain" description="U-box" evidence="15">
    <location>
        <begin position="410"/>
        <end position="484"/>
    </location>
</feature>
<gene>
    <name evidence="16" type="ORF">EJB05_00963</name>
</gene>
<comment type="pathway">
    <text evidence="2">Protein modification; protein ubiquitination.</text>
</comment>
<dbReference type="Pfam" id="PF04564">
    <property type="entry name" value="U-box"/>
    <property type="match status" value="1"/>
</dbReference>
<evidence type="ECO:0000256" key="8">
    <source>
        <dbReference type="ARBA" id="ARBA00022786"/>
    </source>
</evidence>
<evidence type="ECO:0000256" key="7">
    <source>
        <dbReference type="ARBA" id="ARBA00022777"/>
    </source>
</evidence>
<dbReference type="SUPFAM" id="SSF57850">
    <property type="entry name" value="RING/U-box"/>
    <property type="match status" value="1"/>
</dbReference>
<evidence type="ECO:0000259" key="15">
    <source>
        <dbReference type="PROSITE" id="PS51698"/>
    </source>
</evidence>
<evidence type="ECO:0000256" key="11">
    <source>
        <dbReference type="ARBA" id="ARBA00048679"/>
    </source>
</evidence>
<feature type="domain" description="Protein kinase" evidence="14">
    <location>
        <begin position="51"/>
        <end position="333"/>
    </location>
</feature>
<dbReference type="CDD" id="cd16664">
    <property type="entry name" value="RING-Ubox_PUB"/>
    <property type="match status" value="1"/>
</dbReference>
<evidence type="ECO:0000313" key="17">
    <source>
        <dbReference type="Proteomes" id="UP000324897"/>
    </source>
</evidence>
<comment type="catalytic activity">
    <reaction evidence="11">
        <text>L-seryl-[protein] + ATP = O-phospho-L-seryl-[protein] + ADP + H(+)</text>
        <dbReference type="Rhea" id="RHEA:17989"/>
        <dbReference type="Rhea" id="RHEA-COMP:9863"/>
        <dbReference type="Rhea" id="RHEA-COMP:11604"/>
        <dbReference type="ChEBI" id="CHEBI:15378"/>
        <dbReference type="ChEBI" id="CHEBI:29999"/>
        <dbReference type="ChEBI" id="CHEBI:30616"/>
        <dbReference type="ChEBI" id="CHEBI:83421"/>
        <dbReference type="ChEBI" id="CHEBI:456216"/>
        <dbReference type="EC" id="2.7.11.1"/>
    </reaction>
</comment>
<evidence type="ECO:0000256" key="1">
    <source>
        <dbReference type="ARBA" id="ARBA00000900"/>
    </source>
</evidence>
<keyword evidence="9 12" id="KW-0067">ATP-binding</keyword>
<dbReference type="GO" id="GO:0016567">
    <property type="term" value="P:protein ubiquitination"/>
    <property type="evidence" value="ECO:0007669"/>
    <property type="project" value="UniProtKB-UniPathway"/>
</dbReference>
<evidence type="ECO:0000313" key="16">
    <source>
        <dbReference type="EMBL" id="TVU49642.1"/>
    </source>
</evidence>
<proteinExistence type="predicted"/>
<keyword evidence="4" id="KW-0808">Transferase</keyword>
<name>A0A5J9WLS7_9POAL</name>
<feature type="non-terminal residue" evidence="16">
    <location>
        <position position="1"/>
    </location>
</feature>
<dbReference type="Proteomes" id="UP000324897">
    <property type="component" value="Chromosome 6"/>
</dbReference>
<dbReference type="SMART" id="SM00504">
    <property type="entry name" value="Ubox"/>
    <property type="match status" value="1"/>
</dbReference>
<evidence type="ECO:0000256" key="12">
    <source>
        <dbReference type="PROSITE-ProRule" id="PRU10141"/>
    </source>
</evidence>
<feature type="region of interest" description="Disordered" evidence="13">
    <location>
        <begin position="516"/>
        <end position="536"/>
    </location>
</feature>
<evidence type="ECO:0000259" key="14">
    <source>
        <dbReference type="PROSITE" id="PS50011"/>
    </source>
</evidence>
<evidence type="ECO:0000256" key="6">
    <source>
        <dbReference type="ARBA" id="ARBA00022741"/>
    </source>
</evidence>
<protein>
    <submittedName>
        <fullName evidence="16">Uncharacterized protein</fullName>
    </submittedName>
</protein>
<dbReference type="FunFam" id="3.30.40.10:FF:000292">
    <property type="entry name" value="RING-type E3 ubiquitin transferase"/>
    <property type="match status" value="1"/>
</dbReference>
<dbReference type="Pfam" id="PF00069">
    <property type="entry name" value="Pkinase"/>
    <property type="match status" value="1"/>
</dbReference>
<dbReference type="PANTHER" id="PTHR45707">
    <property type="entry name" value="C2 CALCIUM/LIPID-BINDING PLANT PHOSPHORIBOSYLTRANSFERASE FAMILY PROTEIN"/>
    <property type="match status" value="1"/>
</dbReference>
<evidence type="ECO:0000256" key="9">
    <source>
        <dbReference type="ARBA" id="ARBA00022840"/>
    </source>
</evidence>
<accession>A0A5J9WLS7</accession>
<organism evidence="16 17">
    <name type="scientific">Eragrostis curvula</name>
    <name type="common">weeping love grass</name>
    <dbReference type="NCBI Taxonomy" id="38414"/>
    <lineage>
        <taxon>Eukaryota</taxon>
        <taxon>Viridiplantae</taxon>
        <taxon>Streptophyta</taxon>
        <taxon>Embryophyta</taxon>
        <taxon>Tracheophyta</taxon>
        <taxon>Spermatophyta</taxon>
        <taxon>Magnoliopsida</taxon>
        <taxon>Liliopsida</taxon>
        <taxon>Poales</taxon>
        <taxon>Poaceae</taxon>
        <taxon>PACMAD clade</taxon>
        <taxon>Chloridoideae</taxon>
        <taxon>Eragrostideae</taxon>
        <taxon>Eragrostidinae</taxon>
        <taxon>Eragrostis</taxon>
    </lineage>
</organism>
<dbReference type="PROSITE" id="PS00108">
    <property type="entry name" value="PROTEIN_KINASE_ST"/>
    <property type="match status" value="1"/>
</dbReference>
<keyword evidence="5" id="KW-0677">Repeat</keyword>
<dbReference type="PANTHER" id="PTHR45707:SF71">
    <property type="entry name" value="PROTEIN KINASE DOMAIN-CONTAINING PROTEIN"/>
    <property type="match status" value="1"/>
</dbReference>
<dbReference type="InterPro" id="IPR017441">
    <property type="entry name" value="Protein_kinase_ATP_BS"/>
</dbReference>
<comment type="catalytic activity">
    <reaction evidence="10">
        <text>L-threonyl-[protein] + ATP = O-phospho-L-threonyl-[protein] + ADP + H(+)</text>
        <dbReference type="Rhea" id="RHEA:46608"/>
        <dbReference type="Rhea" id="RHEA-COMP:11060"/>
        <dbReference type="Rhea" id="RHEA-COMP:11605"/>
        <dbReference type="ChEBI" id="CHEBI:15378"/>
        <dbReference type="ChEBI" id="CHEBI:30013"/>
        <dbReference type="ChEBI" id="CHEBI:30616"/>
        <dbReference type="ChEBI" id="CHEBI:61977"/>
        <dbReference type="ChEBI" id="CHEBI:456216"/>
        <dbReference type="EC" id="2.7.11.1"/>
    </reaction>
</comment>
<dbReference type="FunFam" id="3.30.200.20:FF:000465">
    <property type="entry name" value="Cysteine-rich receptor-like protein kinase 6"/>
    <property type="match status" value="1"/>
</dbReference>
<sequence>MFNQSVGNYFASNKMDSESSKHNKLDSILQYQSLGPHKLPLEDLRKITNNFSDERLLGQGGFGKVYKGLLQNRDIVAVKRLMSTMPGIQDRQFENEIHHLMRLKHPNIVQLLGYSSEIENIFTEYKGKYVYAEKSEKLLCLEYLPNGSLDGHLSDESSGLDWVTRFKIVEGICSGLHYLQEEGHVTHMDLKPTNILLDDNMVPKIAAFGLSRLFGADKTRTCTLNCHGTLGYMAPEYLERGMITKKLDIFSLGVIIIEITTGCKDYPEEPGTSSQEFIELVLERDYVMKFEEVITPLEQALLGFASNEPNKSDEAREQVELIRAQLKSAKEWVYMPDDGFYNDISSLDNNNYVHKMLSKKLNLKTITYLTCASLALHEKIKDFVQTQNPEMGPPIASRLMDSNGEPRPVTIPDEFRCPISLELMKDPVIVVTGQTYERVCIEKWVASGHRVCPTTQQTMANTTLTPNYVLRSLIAQWCEANGIEPPCPPQPNKPTSACLSSERANIDALLSKLCSPDPEEQRSAAAERSPAGKQKV</sequence>
<dbReference type="OrthoDB" id="679259at2759"/>
<keyword evidence="8" id="KW-0833">Ubl conjugation pathway</keyword>
<dbReference type="Pfam" id="PF25368">
    <property type="entry name" value="PUB10_N"/>
    <property type="match status" value="1"/>
</dbReference>
<dbReference type="Gramene" id="TVU49642">
    <property type="protein sequence ID" value="TVU49642"/>
    <property type="gene ID" value="EJB05_00963"/>
</dbReference>
<dbReference type="FunFam" id="1.10.510.10:FF:001023">
    <property type="entry name" value="Os07g0541700 protein"/>
    <property type="match status" value="1"/>
</dbReference>
<dbReference type="PROSITE" id="PS51698">
    <property type="entry name" value="U_BOX"/>
    <property type="match status" value="1"/>
</dbReference>
<dbReference type="AlphaFoldDB" id="A0A5J9WLS7"/>
<dbReference type="Gene3D" id="3.30.40.10">
    <property type="entry name" value="Zinc/RING finger domain, C3HC4 (zinc finger)"/>
    <property type="match status" value="1"/>
</dbReference>
<dbReference type="UniPathway" id="UPA00143"/>
<dbReference type="InterPro" id="IPR011009">
    <property type="entry name" value="Kinase-like_dom_sf"/>
</dbReference>
<dbReference type="PROSITE" id="PS00107">
    <property type="entry name" value="PROTEIN_KINASE_ATP"/>
    <property type="match status" value="1"/>
</dbReference>
<keyword evidence="7" id="KW-0418">Kinase</keyword>
<evidence type="ECO:0000256" key="4">
    <source>
        <dbReference type="ARBA" id="ARBA00022679"/>
    </source>
</evidence>
<evidence type="ECO:0000256" key="2">
    <source>
        <dbReference type="ARBA" id="ARBA00004906"/>
    </source>
</evidence>
<feature type="binding site" evidence="12">
    <location>
        <position position="79"/>
    </location>
    <ligand>
        <name>ATP</name>
        <dbReference type="ChEBI" id="CHEBI:30616"/>
    </ligand>
</feature>
<reference evidence="16 17" key="1">
    <citation type="journal article" date="2019" name="Sci. Rep.">
        <title>A high-quality genome of Eragrostis curvula grass provides insights into Poaceae evolution and supports new strategies to enhance forage quality.</title>
        <authorList>
            <person name="Carballo J."/>
            <person name="Santos B.A.C.M."/>
            <person name="Zappacosta D."/>
            <person name="Garbus I."/>
            <person name="Selva J.P."/>
            <person name="Gallo C.A."/>
            <person name="Diaz A."/>
            <person name="Albertini E."/>
            <person name="Caccamo M."/>
            <person name="Echenique V."/>
        </authorList>
    </citation>
    <scope>NUCLEOTIDE SEQUENCE [LARGE SCALE GENOMIC DNA]</scope>
    <source>
        <strain evidence="17">cv. Victoria</strain>
        <tissue evidence="16">Leaf</tissue>
    </source>
</reference>
<dbReference type="Gene3D" id="3.30.200.20">
    <property type="entry name" value="Phosphorylase Kinase, domain 1"/>
    <property type="match status" value="1"/>
</dbReference>
<dbReference type="GO" id="GO:0004674">
    <property type="term" value="F:protein serine/threonine kinase activity"/>
    <property type="evidence" value="ECO:0007669"/>
    <property type="project" value="UniProtKB-KW"/>
</dbReference>
<keyword evidence="6 12" id="KW-0547">Nucleotide-binding</keyword>
<evidence type="ECO:0000256" key="10">
    <source>
        <dbReference type="ARBA" id="ARBA00047899"/>
    </source>
</evidence>
<dbReference type="PROSITE" id="PS50011">
    <property type="entry name" value="PROTEIN_KINASE_DOM"/>
    <property type="match status" value="1"/>
</dbReference>
<comment type="caution">
    <text evidence="16">The sequence shown here is derived from an EMBL/GenBank/DDBJ whole genome shotgun (WGS) entry which is preliminary data.</text>
</comment>
<dbReference type="GO" id="GO:0061630">
    <property type="term" value="F:ubiquitin protein ligase activity"/>
    <property type="evidence" value="ECO:0007669"/>
    <property type="project" value="UniProtKB-EC"/>
</dbReference>
<dbReference type="GO" id="GO:0005524">
    <property type="term" value="F:ATP binding"/>
    <property type="evidence" value="ECO:0007669"/>
    <property type="project" value="UniProtKB-UniRule"/>
</dbReference>
<dbReference type="SUPFAM" id="SSF56112">
    <property type="entry name" value="Protein kinase-like (PK-like)"/>
    <property type="match status" value="1"/>
</dbReference>
<dbReference type="SMART" id="SM00220">
    <property type="entry name" value="S_TKc"/>
    <property type="match status" value="1"/>
</dbReference>
<dbReference type="InterPro" id="IPR000719">
    <property type="entry name" value="Prot_kinase_dom"/>
</dbReference>
<dbReference type="InterPro" id="IPR013083">
    <property type="entry name" value="Znf_RING/FYVE/PHD"/>
</dbReference>
<evidence type="ECO:0000256" key="3">
    <source>
        <dbReference type="ARBA" id="ARBA00022527"/>
    </source>
</evidence>
<dbReference type="InterPro" id="IPR057623">
    <property type="entry name" value="PUB12-19-like_N"/>
</dbReference>
<keyword evidence="17" id="KW-1185">Reference proteome</keyword>
<dbReference type="InterPro" id="IPR003613">
    <property type="entry name" value="Ubox_domain"/>
</dbReference>
<dbReference type="EMBL" id="RWGY01000002">
    <property type="protein sequence ID" value="TVU49642.1"/>
    <property type="molecule type" value="Genomic_DNA"/>
</dbReference>